<sequence>MSSGVVDMKSGRSRYFGSQAVDVNPHVVVVRVVEFRAVDGVELDSDDMI</sequence>
<protein>
    <submittedName>
        <fullName evidence="1">Uncharacterized protein</fullName>
    </submittedName>
</protein>
<evidence type="ECO:0000313" key="2">
    <source>
        <dbReference type="Proteomes" id="UP001420932"/>
    </source>
</evidence>
<proteinExistence type="predicted"/>
<reference evidence="1 2" key="1">
    <citation type="submission" date="2024-01" db="EMBL/GenBank/DDBJ databases">
        <title>Genome assemblies of Stephania.</title>
        <authorList>
            <person name="Yang L."/>
        </authorList>
    </citation>
    <scope>NUCLEOTIDE SEQUENCE [LARGE SCALE GENOMIC DNA]</scope>
    <source>
        <strain evidence="1">YNDBR</strain>
        <tissue evidence="1">Leaf</tissue>
    </source>
</reference>
<organism evidence="1 2">
    <name type="scientific">Stephania yunnanensis</name>
    <dbReference type="NCBI Taxonomy" id="152371"/>
    <lineage>
        <taxon>Eukaryota</taxon>
        <taxon>Viridiplantae</taxon>
        <taxon>Streptophyta</taxon>
        <taxon>Embryophyta</taxon>
        <taxon>Tracheophyta</taxon>
        <taxon>Spermatophyta</taxon>
        <taxon>Magnoliopsida</taxon>
        <taxon>Ranunculales</taxon>
        <taxon>Menispermaceae</taxon>
        <taxon>Menispermoideae</taxon>
        <taxon>Cissampelideae</taxon>
        <taxon>Stephania</taxon>
    </lineage>
</organism>
<dbReference type="EMBL" id="JBBNAF010000007">
    <property type="protein sequence ID" value="KAK9127057.1"/>
    <property type="molecule type" value="Genomic_DNA"/>
</dbReference>
<name>A0AAP0P0T9_9MAGN</name>
<comment type="caution">
    <text evidence="1">The sequence shown here is derived from an EMBL/GenBank/DDBJ whole genome shotgun (WGS) entry which is preliminary data.</text>
</comment>
<dbReference type="AlphaFoldDB" id="A0AAP0P0T9"/>
<accession>A0AAP0P0T9</accession>
<dbReference type="Proteomes" id="UP001420932">
    <property type="component" value="Unassembled WGS sequence"/>
</dbReference>
<evidence type="ECO:0000313" key="1">
    <source>
        <dbReference type="EMBL" id="KAK9127057.1"/>
    </source>
</evidence>
<gene>
    <name evidence="1" type="ORF">Syun_015854</name>
</gene>
<keyword evidence="2" id="KW-1185">Reference proteome</keyword>